<organism evidence="11 12">
    <name type="scientific">Mola mola</name>
    <name type="common">Ocean sunfish</name>
    <name type="synonym">Tetraodon mola</name>
    <dbReference type="NCBI Taxonomy" id="94237"/>
    <lineage>
        <taxon>Eukaryota</taxon>
        <taxon>Metazoa</taxon>
        <taxon>Chordata</taxon>
        <taxon>Craniata</taxon>
        <taxon>Vertebrata</taxon>
        <taxon>Euteleostomi</taxon>
        <taxon>Actinopterygii</taxon>
        <taxon>Neopterygii</taxon>
        <taxon>Teleostei</taxon>
        <taxon>Neoteleostei</taxon>
        <taxon>Acanthomorphata</taxon>
        <taxon>Eupercaria</taxon>
        <taxon>Tetraodontiformes</taxon>
        <taxon>Molidae</taxon>
        <taxon>Mola</taxon>
    </lineage>
</organism>
<dbReference type="PANTHER" id="PTHR24391">
    <property type="entry name" value="HISTONE H4 TRANSCRIPTION FACTOR-RELATED"/>
    <property type="match status" value="1"/>
</dbReference>
<feature type="domain" description="C2H2-type" evidence="10">
    <location>
        <begin position="272"/>
        <end position="299"/>
    </location>
</feature>
<keyword evidence="6" id="KW-0238">DNA-binding</keyword>
<dbReference type="Gene3D" id="3.30.160.60">
    <property type="entry name" value="Classic Zinc Finger"/>
    <property type="match status" value="4"/>
</dbReference>
<evidence type="ECO:0000256" key="5">
    <source>
        <dbReference type="ARBA" id="ARBA00022833"/>
    </source>
</evidence>
<dbReference type="GO" id="GO:0005634">
    <property type="term" value="C:nucleus"/>
    <property type="evidence" value="ECO:0007669"/>
    <property type="project" value="UniProtKB-SubCell"/>
</dbReference>
<keyword evidence="3" id="KW-0677">Repeat</keyword>
<dbReference type="SUPFAM" id="SSF57667">
    <property type="entry name" value="beta-beta-alpha zinc fingers"/>
    <property type="match status" value="4"/>
</dbReference>
<dbReference type="Ensembl" id="ENSMMOT00000022216.1">
    <property type="protein sequence ID" value="ENSMMOP00000021852.1"/>
    <property type="gene ID" value="ENSMMOG00000016620.1"/>
</dbReference>
<evidence type="ECO:0000259" key="10">
    <source>
        <dbReference type="PROSITE" id="PS50157"/>
    </source>
</evidence>
<evidence type="ECO:0000313" key="11">
    <source>
        <dbReference type="Ensembl" id="ENSMMOP00000021852.1"/>
    </source>
</evidence>
<dbReference type="STRING" id="94237.ENSMMOP00000021852"/>
<comment type="subcellular location">
    <subcellularLocation>
        <location evidence="1">Nucleus</location>
    </subcellularLocation>
</comment>
<dbReference type="SMART" id="SM00355">
    <property type="entry name" value="ZnF_C2H2"/>
    <property type="match status" value="9"/>
</dbReference>
<dbReference type="PROSITE" id="PS50157">
    <property type="entry name" value="ZINC_FINGER_C2H2_2"/>
    <property type="match status" value="5"/>
</dbReference>
<evidence type="ECO:0000256" key="4">
    <source>
        <dbReference type="ARBA" id="ARBA00022771"/>
    </source>
</evidence>
<dbReference type="GO" id="GO:0000978">
    <property type="term" value="F:RNA polymerase II cis-regulatory region sequence-specific DNA binding"/>
    <property type="evidence" value="ECO:0007669"/>
    <property type="project" value="TreeGrafter"/>
</dbReference>
<reference evidence="11" key="2">
    <citation type="submission" date="2025-09" db="UniProtKB">
        <authorList>
            <consortium name="Ensembl"/>
        </authorList>
    </citation>
    <scope>IDENTIFICATION</scope>
</reference>
<dbReference type="GO" id="GO:0000981">
    <property type="term" value="F:DNA-binding transcription factor activity, RNA polymerase II-specific"/>
    <property type="evidence" value="ECO:0007669"/>
    <property type="project" value="TreeGrafter"/>
</dbReference>
<dbReference type="InterPro" id="IPR036236">
    <property type="entry name" value="Znf_C2H2_sf"/>
</dbReference>
<keyword evidence="7" id="KW-0539">Nucleus</keyword>
<evidence type="ECO:0000256" key="6">
    <source>
        <dbReference type="ARBA" id="ARBA00023125"/>
    </source>
</evidence>
<feature type="region of interest" description="Disordered" evidence="9">
    <location>
        <begin position="395"/>
        <end position="453"/>
    </location>
</feature>
<reference evidence="11" key="1">
    <citation type="submission" date="2025-08" db="UniProtKB">
        <authorList>
            <consortium name="Ensembl"/>
        </authorList>
    </citation>
    <scope>IDENTIFICATION</scope>
</reference>
<dbReference type="OMA" id="GERNCLW"/>
<evidence type="ECO:0000313" key="12">
    <source>
        <dbReference type="Proteomes" id="UP000261620"/>
    </source>
</evidence>
<keyword evidence="12" id="KW-1185">Reference proteome</keyword>
<name>A0A3Q4BMU7_MOLML</name>
<dbReference type="InterPro" id="IPR051574">
    <property type="entry name" value="ZnF_E-box_Homeobox"/>
</dbReference>
<feature type="compositionally biased region" description="Acidic residues" evidence="9">
    <location>
        <begin position="403"/>
        <end position="418"/>
    </location>
</feature>
<dbReference type="Pfam" id="PF00096">
    <property type="entry name" value="zf-C2H2"/>
    <property type="match status" value="3"/>
</dbReference>
<evidence type="ECO:0000256" key="7">
    <source>
        <dbReference type="ARBA" id="ARBA00023242"/>
    </source>
</evidence>
<sequence>MPPNKRMHKKTMKLECGWGSCQESFSRMENFCKHAEGHLSALDTVEDEEEDCLWRDCGFCSVEGPEELRRHLFFHCYHTKLKQFGQQVLNAQPDIGTCSIGYPNCNIVPEIPENFVCLWKECEQPPFENPEWFYRHVEMHSLLIDIPAGDCEFPIRCGWKDCEATTKGRPKLREHLRSHTQEKVVACPGCGGMYANNTKLFDHIIRQKDMEGKSQRFQCSHCSKRFATERLLRDHMRTHVSHYKCPLCDMTCPSPSALRNHIKFRHSNEKPYSCDCCEYRCKNLIDLRKHLDTHSSEPTFHCDIHDCSFTSRTLGTMKIHQKREHEGTFMARYKCHVCDKCFTRGNSLTVHLHKKHQFKWPSGHPRFRYKKHEDGFMRLQLIRYESVELTEQLMREKQNRQADEDEDQSEEQEMEVEPLGEAPSELQAELRGVLLEEQSAEEPNISTRDDSQEEAMLFVLNRGLS</sequence>
<feature type="domain" description="C2H2-type" evidence="10">
    <location>
        <begin position="333"/>
        <end position="361"/>
    </location>
</feature>
<dbReference type="InterPro" id="IPR013087">
    <property type="entry name" value="Znf_C2H2_type"/>
</dbReference>
<dbReference type="GO" id="GO:0008270">
    <property type="term" value="F:zinc ion binding"/>
    <property type="evidence" value="ECO:0007669"/>
    <property type="project" value="UniProtKB-KW"/>
</dbReference>
<feature type="domain" description="C2H2-type" evidence="10">
    <location>
        <begin position="217"/>
        <end position="244"/>
    </location>
</feature>
<dbReference type="PANTHER" id="PTHR24391:SF26">
    <property type="entry name" value="HISTONE H4 TRANSCRIPTION FACTOR"/>
    <property type="match status" value="1"/>
</dbReference>
<protein>
    <recommendedName>
        <fullName evidence="10">C2H2-type domain-containing protein</fullName>
    </recommendedName>
</protein>
<accession>A0A3Q4BMU7</accession>
<evidence type="ECO:0000256" key="9">
    <source>
        <dbReference type="SAM" id="MobiDB-lite"/>
    </source>
</evidence>
<dbReference type="Proteomes" id="UP000261620">
    <property type="component" value="Unplaced"/>
</dbReference>
<dbReference type="GO" id="GO:0045892">
    <property type="term" value="P:negative regulation of DNA-templated transcription"/>
    <property type="evidence" value="ECO:0007669"/>
    <property type="project" value="UniProtKB-ARBA"/>
</dbReference>
<evidence type="ECO:0000256" key="2">
    <source>
        <dbReference type="ARBA" id="ARBA00022723"/>
    </source>
</evidence>
<keyword evidence="5" id="KW-0862">Zinc</keyword>
<dbReference type="AlphaFoldDB" id="A0A3Q4BMU7"/>
<dbReference type="PROSITE" id="PS00028">
    <property type="entry name" value="ZINC_FINGER_C2H2_1"/>
    <property type="match status" value="5"/>
</dbReference>
<evidence type="ECO:0000256" key="1">
    <source>
        <dbReference type="ARBA" id="ARBA00004123"/>
    </source>
</evidence>
<evidence type="ECO:0000256" key="8">
    <source>
        <dbReference type="PROSITE-ProRule" id="PRU00042"/>
    </source>
</evidence>
<proteinExistence type="predicted"/>
<evidence type="ECO:0000256" key="3">
    <source>
        <dbReference type="ARBA" id="ARBA00022737"/>
    </source>
</evidence>
<feature type="domain" description="C2H2-type" evidence="10">
    <location>
        <begin position="155"/>
        <end position="184"/>
    </location>
</feature>
<keyword evidence="2" id="KW-0479">Metal-binding</keyword>
<keyword evidence="4 8" id="KW-0863">Zinc-finger</keyword>
<feature type="domain" description="C2H2-type" evidence="10">
    <location>
        <begin position="243"/>
        <end position="271"/>
    </location>
</feature>